<evidence type="ECO:0000256" key="1">
    <source>
        <dbReference type="ARBA" id="ARBA00022741"/>
    </source>
</evidence>
<evidence type="ECO:0000256" key="5">
    <source>
        <dbReference type="SAM" id="MobiDB-lite"/>
    </source>
</evidence>
<evidence type="ECO:0000259" key="7">
    <source>
        <dbReference type="PROSITE" id="PS51192"/>
    </source>
</evidence>
<dbReference type="CDD" id="cd18791">
    <property type="entry name" value="SF2_C_RHA"/>
    <property type="match status" value="1"/>
</dbReference>
<name>A0AAP3UY70_9PROT</name>
<dbReference type="GO" id="GO:0005524">
    <property type="term" value="F:ATP binding"/>
    <property type="evidence" value="ECO:0007669"/>
    <property type="project" value="UniProtKB-KW"/>
</dbReference>
<keyword evidence="6" id="KW-0732">Signal</keyword>
<dbReference type="SMART" id="SM00487">
    <property type="entry name" value="DEXDc"/>
    <property type="match status" value="1"/>
</dbReference>
<dbReference type="InterPro" id="IPR013689">
    <property type="entry name" value="RNA_helicase_ATP-dep_HrpB_C"/>
</dbReference>
<feature type="domain" description="Helicase C-terminal" evidence="8">
    <location>
        <begin position="196"/>
        <end position="368"/>
    </location>
</feature>
<evidence type="ECO:0000313" key="10">
    <source>
        <dbReference type="Proteomes" id="UP001301140"/>
    </source>
</evidence>
<keyword evidence="10" id="KW-1185">Reference proteome</keyword>
<dbReference type="NCBIfam" id="TIGR01970">
    <property type="entry name" value="DEAH_box_HrpB"/>
    <property type="match status" value="1"/>
</dbReference>
<dbReference type="InterPro" id="IPR049614">
    <property type="entry name" value="HrpB_DEXH"/>
</dbReference>
<evidence type="ECO:0000256" key="4">
    <source>
        <dbReference type="ARBA" id="ARBA00022840"/>
    </source>
</evidence>
<dbReference type="InterPro" id="IPR056329">
    <property type="entry name" value="CON_HrpB"/>
</dbReference>
<dbReference type="PANTHER" id="PTHR43519">
    <property type="entry name" value="ATP-DEPENDENT RNA HELICASE HRPB"/>
    <property type="match status" value="1"/>
</dbReference>
<proteinExistence type="predicted"/>
<reference evidence="9 10" key="1">
    <citation type="submission" date="2023-03" db="EMBL/GenBank/DDBJ databases">
        <title>YIM 152171 draft genome.</title>
        <authorList>
            <person name="Yang Z."/>
        </authorList>
    </citation>
    <scope>NUCLEOTIDE SEQUENCE [LARGE SCALE GENOMIC DNA]</scope>
    <source>
        <strain evidence="9 10">YIM 152171</strain>
    </source>
</reference>
<dbReference type="Gene3D" id="3.40.50.300">
    <property type="entry name" value="P-loop containing nucleotide triphosphate hydrolases"/>
    <property type="match status" value="2"/>
</dbReference>
<dbReference type="EMBL" id="JARGEQ010000040">
    <property type="protein sequence ID" value="MDF1585783.1"/>
    <property type="molecule type" value="Genomic_DNA"/>
</dbReference>
<accession>A0AAP3UY70</accession>
<evidence type="ECO:0000256" key="3">
    <source>
        <dbReference type="ARBA" id="ARBA00022806"/>
    </source>
</evidence>
<dbReference type="AlphaFoldDB" id="A0AAP3UY70"/>
<dbReference type="InterPro" id="IPR001650">
    <property type="entry name" value="Helicase_C-like"/>
</dbReference>
<dbReference type="Proteomes" id="UP001301140">
    <property type="component" value="Unassembled WGS sequence"/>
</dbReference>
<feature type="signal peptide" evidence="6">
    <location>
        <begin position="1"/>
        <end position="22"/>
    </location>
</feature>
<dbReference type="PROSITE" id="PS51192">
    <property type="entry name" value="HELICASE_ATP_BIND_1"/>
    <property type="match status" value="1"/>
</dbReference>
<dbReference type="FunFam" id="3.40.50.300:FF:002125">
    <property type="entry name" value="ATP-dependent helicase HrpB"/>
    <property type="match status" value="1"/>
</dbReference>
<feature type="domain" description="Helicase ATP-binding" evidence="7">
    <location>
        <begin position="14"/>
        <end position="178"/>
    </location>
</feature>
<dbReference type="GO" id="GO:0003676">
    <property type="term" value="F:nucleic acid binding"/>
    <property type="evidence" value="ECO:0007669"/>
    <property type="project" value="InterPro"/>
</dbReference>
<protein>
    <submittedName>
        <fullName evidence="9">ATP-dependent helicase HrpB</fullName>
    </submittedName>
</protein>
<gene>
    <name evidence="9" type="primary">hrpB</name>
    <name evidence="9" type="ORF">PZ740_05215</name>
</gene>
<dbReference type="PANTHER" id="PTHR43519:SF1">
    <property type="entry name" value="ATP-DEPENDENT RNA HELICASE HRPB"/>
    <property type="match status" value="1"/>
</dbReference>
<evidence type="ECO:0000313" key="9">
    <source>
        <dbReference type="EMBL" id="MDF1585783.1"/>
    </source>
</evidence>
<dbReference type="Pfam" id="PF04408">
    <property type="entry name" value="WHD_HA2"/>
    <property type="match status" value="1"/>
</dbReference>
<keyword evidence="3 9" id="KW-0347">Helicase</keyword>
<feature type="chain" id="PRO_5042877054" evidence="6">
    <location>
        <begin position="23"/>
        <end position="822"/>
    </location>
</feature>
<keyword evidence="1" id="KW-0547">Nucleotide-binding</keyword>
<dbReference type="InterPro" id="IPR027417">
    <property type="entry name" value="P-loop_NTPase"/>
</dbReference>
<evidence type="ECO:0000256" key="2">
    <source>
        <dbReference type="ARBA" id="ARBA00022801"/>
    </source>
</evidence>
<organism evidence="9 10">
    <name type="scientific">Marinimicrococcus flavescens</name>
    <dbReference type="NCBI Taxonomy" id="3031815"/>
    <lineage>
        <taxon>Bacteria</taxon>
        <taxon>Pseudomonadati</taxon>
        <taxon>Pseudomonadota</taxon>
        <taxon>Alphaproteobacteria</taxon>
        <taxon>Geminicoccales</taxon>
        <taxon>Geminicoccaceae</taxon>
        <taxon>Marinimicrococcus</taxon>
    </lineage>
</organism>
<dbReference type="CDD" id="cd17990">
    <property type="entry name" value="DEXHc_HrpB"/>
    <property type="match status" value="1"/>
</dbReference>
<dbReference type="PROSITE" id="PS51194">
    <property type="entry name" value="HELICASE_CTER"/>
    <property type="match status" value="1"/>
</dbReference>
<evidence type="ECO:0000259" key="8">
    <source>
        <dbReference type="PROSITE" id="PS51194"/>
    </source>
</evidence>
<dbReference type="InterPro" id="IPR011545">
    <property type="entry name" value="DEAD/DEAH_box_helicase_dom"/>
</dbReference>
<sequence>MARLPVAAVLPALAHALESAGAAVLEAPPGAGKTTLVPLRLLAAPWLAGRRILMLEPRRLAARQAARRMAQLLGEKVGETVGYSVRFERKVGPATRIEVLTEGLLTRRLQNDPALEDVGAVIFDEFHERSLDGDLALALCLDARDGLRPDLRLLVMSATIAGEEVAQLLGGAPVVRSEGRMFPVRTRHLPQPREARIEQAMAEAVRQALAENEGSILCFLPGAGEIRRTEAQLGRLPSQVEVHALFGDLTRERQDAALLPAPAGRRKVVLATNIAETSLTIEGVSVVIDGGLARRPRFSPRTGMSRLETVRISRAAAAQRRGRAGRLGPGVCYRLWAAIEDMILPAFDPPEIAEADLAPLALELAQWGAPPEALRWPTPPPAAALAQAHSLLGELGALDGDGRITPHGRRMAGLPLHPRLAHMLVSAIEAGLGATALALAALLAGRDPWRQQRDPDLAHRLALWRTRQGGDAAALAELERVRRQLAGIVPAARGTPEPAQTGAVLALAYPDRIAQRRGSGPGMFRMAGGRGARLDPLDPLAREPFLAVAELDDAGADARILSAAALREEDLLLLFGERIRTEEEVSWDRRSGGVTARRMTRLGALVLKERRIDRVDPALLRAALLQGLAESGLDALPWTPAARSLLARLRFLHRHDPAAWPDVGDEALTASLAHWLGPWLEGVRRPADLARVDLVQALRALLPWEMQQALDRLAPGHFQTPAGSRLAIDYEGASPSVGVRLQEMLGQDRHPAVLDGRVPLTLELLSPARRPIQVTRDLPGFWAGSYVEVRKEMRGRYPRHDWPLNPLSAAPTRRTKAARERS</sequence>
<evidence type="ECO:0000256" key="6">
    <source>
        <dbReference type="SAM" id="SignalP"/>
    </source>
</evidence>
<dbReference type="SMART" id="SM00490">
    <property type="entry name" value="HELICc"/>
    <property type="match status" value="1"/>
</dbReference>
<dbReference type="Pfam" id="PF00270">
    <property type="entry name" value="DEAD"/>
    <property type="match status" value="1"/>
</dbReference>
<comment type="caution">
    <text evidence="9">The sequence shown here is derived from an EMBL/GenBank/DDBJ whole genome shotgun (WGS) entry which is preliminary data.</text>
</comment>
<dbReference type="Pfam" id="PF08482">
    <property type="entry name" value="HrpB_C"/>
    <property type="match status" value="1"/>
</dbReference>
<dbReference type="PIRSF" id="PIRSF005496">
    <property type="entry name" value="ATP_hel_hrpB"/>
    <property type="match status" value="1"/>
</dbReference>
<dbReference type="Pfam" id="PF24473">
    <property type="entry name" value="CON_HrpB"/>
    <property type="match status" value="1"/>
</dbReference>
<dbReference type="InterPro" id="IPR010225">
    <property type="entry name" value="HrpB"/>
</dbReference>
<dbReference type="InterPro" id="IPR007502">
    <property type="entry name" value="Helicase-assoc_dom"/>
</dbReference>
<dbReference type="SMART" id="SM00847">
    <property type="entry name" value="HA2"/>
    <property type="match status" value="1"/>
</dbReference>
<dbReference type="GO" id="GO:0004386">
    <property type="term" value="F:helicase activity"/>
    <property type="evidence" value="ECO:0007669"/>
    <property type="project" value="UniProtKB-KW"/>
</dbReference>
<feature type="region of interest" description="Disordered" evidence="5">
    <location>
        <begin position="798"/>
        <end position="822"/>
    </location>
</feature>
<dbReference type="SUPFAM" id="SSF52540">
    <property type="entry name" value="P-loop containing nucleoside triphosphate hydrolases"/>
    <property type="match status" value="1"/>
</dbReference>
<dbReference type="Gene3D" id="1.20.120.1080">
    <property type="match status" value="1"/>
</dbReference>
<dbReference type="Pfam" id="PF00271">
    <property type="entry name" value="Helicase_C"/>
    <property type="match status" value="1"/>
</dbReference>
<keyword evidence="4" id="KW-0067">ATP-binding</keyword>
<keyword evidence="2" id="KW-0378">Hydrolase</keyword>
<dbReference type="InterPro" id="IPR014001">
    <property type="entry name" value="Helicase_ATP-bd"/>
</dbReference>
<dbReference type="InterPro" id="IPR048333">
    <property type="entry name" value="HA2_WH"/>
</dbReference>
<dbReference type="GO" id="GO:0016787">
    <property type="term" value="F:hydrolase activity"/>
    <property type="evidence" value="ECO:0007669"/>
    <property type="project" value="UniProtKB-KW"/>
</dbReference>